<dbReference type="GO" id="GO:0006351">
    <property type="term" value="P:DNA-templated transcription"/>
    <property type="evidence" value="ECO:0007669"/>
    <property type="project" value="InterPro"/>
</dbReference>
<feature type="domain" description="Transcriptional repressor PaaX-like central Cas2-like" evidence="3">
    <location>
        <begin position="98"/>
        <end position="170"/>
    </location>
</feature>
<dbReference type="PANTHER" id="PTHR30319">
    <property type="entry name" value="PHENYLACETIC ACID REGULATOR-RELATED TRANSCRIPTIONAL REPRESSOR"/>
    <property type="match status" value="1"/>
</dbReference>
<evidence type="ECO:0000313" key="4">
    <source>
        <dbReference type="EMBL" id="SNT35195.1"/>
    </source>
</evidence>
<keyword evidence="5" id="KW-1185">Reference proteome</keyword>
<dbReference type="Proteomes" id="UP000198282">
    <property type="component" value="Unassembled WGS sequence"/>
</dbReference>
<reference evidence="4 5" key="1">
    <citation type="submission" date="2017-06" db="EMBL/GenBank/DDBJ databases">
        <authorList>
            <person name="Kim H.J."/>
            <person name="Triplett B.A."/>
        </authorList>
    </citation>
    <scope>NUCLEOTIDE SEQUENCE [LARGE SCALE GENOMIC DNA]</scope>
    <source>
        <strain evidence="4 5">CGMCC 4.2132</strain>
    </source>
</reference>
<dbReference type="Gene3D" id="1.10.10.10">
    <property type="entry name" value="Winged helix-like DNA-binding domain superfamily/Winged helix DNA-binding domain"/>
    <property type="match status" value="1"/>
</dbReference>
<evidence type="ECO:0000259" key="1">
    <source>
        <dbReference type="Pfam" id="PF07848"/>
    </source>
</evidence>
<feature type="domain" description="Transcriptional repressor PaaX-like C-terminal" evidence="2">
    <location>
        <begin position="176"/>
        <end position="263"/>
    </location>
</feature>
<dbReference type="InterPro" id="IPR012906">
    <property type="entry name" value="PaaX-like_N"/>
</dbReference>
<evidence type="ECO:0000259" key="2">
    <source>
        <dbReference type="Pfam" id="PF08223"/>
    </source>
</evidence>
<dbReference type="Gene3D" id="1.20.58.1460">
    <property type="match status" value="1"/>
</dbReference>
<evidence type="ECO:0000259" key="3">
    <source>
        <dbReference type="Pfam" id="PF20803"/>
    </source>
</evidence>
<dbReference type="RefSeq" id="WP_089210616.1">
    <property type="nucleotide sequence ID" value="NZ_FZOD01000036.1"/>
</dbReference>
<dbReference type="OrthoDB" id="2270427at2"/>
<dbReference type="InterPro" id="IPR036388">
    <property type="entry name" value="WH-like_DNA-bd_sf"/>
</dbReference>
<dbReference type="AlphaFoldDB" id="A0A239LXW2"/>
<proteinExistence type="predicted"/>
<dbReference type="InterPro" id="IPR011965">
    <property type="entry name" value="PaaX_trns_reg"/>
</dbReference>
<dbReference type="Pfam" id="PF20803">
    <property type="entry name" value="PaaX_M"/>
    <property type="match status" value="1"/>
</dbReference>
<dbReference type="PIRSF" id="PIRSF020623">
    <property type="entry name" value="PaaX"/>
    <property type="match status" value="1"/>
</dbReference>
<dbReference type="PANTHER" id="PTHR30319:SF1">
    <property type="entry name" value="TRANSCRIPTIONAL REPRESSOR PAAX"/>
    <property type="match status" value="1"/>
</dbReference>
<dbReference type="InterPro" id="IPR048846">
    <property type="entry name" value="PaaX-like_central"/>
</dbReference>
<evidence type="ECO:0000313" key="5">
    <source>
        <dbReference type="Proteomes" id="UP000198282"/>
    </source>
</evidence>
<accession>A0A239LXW2</accession>
<dbReference type="Pfam" id="PF07848">
    <property type="entry name" value="PaaX"/>
    <property type="match status" value="1"/>
</dbReference>
<sequence length="269" mass="30411">MPEIAPRQLILTLYGLYARDERNWLSVASVVKLLSDVDVDPAAVRSSISRLKRRGVLEALKVERTAGYSLSPGALELLREGDVRIFSHPRARLADGFVLVVFSIPESERDRRHALRSTLGEMGFGTAAPGVWVAPGTLHEHAVRTVERMGLTGYVDLFIAHHRAFGDLRERVAEWWDLDAIESEYNEFVCRFQDAPKRFAAAADGPKTAFEIYVPMLTEWRRLPYRDPGLPFELLPEGWIGSRAENLFADLDALLRRPAREHAIRTIHS</sequence>
<dbReference type="Pfam" id="PF08223">
    <property type="entry name" value="PaaX_C"/>
    <property type="match status" value="1"/>
</dbReference>
<dbReference type="InterPro" id="IPR013225">
    <property type="entry name" value="PaaX_C"/>
</dbReference>
<gene>
    <name evidence="4" type="ORF">SAMN05216276_103627</name>
</gene>
<protein>
    <submittedName>
        <fullName evidence="4">Transcriptional regulator, PaaX family</fullName>
    </submittedName>
</protein>
<organism evidence="4 5">
    <name type="scientific">Streptosporangium subroseum</name>
    <dbReference type="NCBI Taxonomy" id="106412"/>
    <lineage>
        <taxon>Bacteria</taxon>
        <taxon>Bacillati</taxon>
        <taxon>Actinomycetota</taxon>
        <taxon>Actinomycetes</taxon>
        <taxon>Streptosporangiales</taxon>
        <taxon>Streptosporangiaceae</taxon>
        <taxon>Streptosporangium</taxon>
    </lineage>
</organism>
<dbReference type="Gene3D" id="3.30.70.2650">
    <property type="match status" value="1"/>
</dbReference>
<name>A0A239LXW2_9ACTN</name>
<dbReference type="EMBL" id="FZOD01000036">
    <property type="protein sequence ID" value="SNT35195.1"/>
    <property type="molecule type" value="Genomic_DNA"/>
</dbReference>
<feature type="domain" description="Transcriptional repressor PaaX-like N-terminal" evidence="1">
    <location>
        <begin position="7"/>
        <end position="71"/>
    </location>
</feature>